<protein>
    <submittedName>
        <fullName evidence="1">Uncharacterized protein</fullName>
    </submittedName>
</protein>
<dbReference type="EMBL" id="BQNB010015790">
    <property type="protein sequence ID" value="GJT44165.1"/>
    <property type="molecule type" value="Genomic_DNA"/>
</dbReference>
<keyword evidence="2" id="KW-1185">Reference proteome</keyword>
<name>A0ABQ5DY91_9ASTR</name>
<sequence>MSSNSNDVCVSSDNYAFVPYDPIATELKIYKEQVAIYEQRAKFELTEREQRMDDQMHMLIQNRNKTE</sequence>
<reference evidence="1" key="2">
    <citation type="submission" date="2022-01" db="EMBL/GenBank/DDBJ databases">
        <authorList>
            <person name="Yamashiro T."/>
            <person name="Shiraishi A."/>
            <person name="Satake H."/>
            <person name="Nakayama K."/>
        </authorList>
    </citation>
    <scope>NUCLEOTIDE SEQUENCE</scope>
</reference>
<gene>
    <name evidence="1" type="ORF">Tco_0952880</name>
</gene>
<proteinExistence type="predicted"/>
<organism evidence="1 2">
    <name type="scientific">Tanacetum coccineum</name>
    <dbReference type="NCBI Taxonomy" id="301880"/>
    <lineage>
        <taxon>Eukaryota</taxon>
        <taxon>Viridiplantae</taxon>
        <taxon>Streptophyta</taxon>
        <taxon>Embryophyta</taxon>
        <taxon>Tracheophyta</taxon>
        <taxon>Spermatophyta</taxon>
        <taxon>Magnoliopsida</taxon>
        <taxon>eudicotyledons</taxon>
        <taxon>Gunneridae</taxon>
        <taxon>Pentapetalae</taxon>
        <taxon>asterids</taxon>
        <taxon>campanulids</taxon>
        <taxon>Asterales</taxon>
        <taxon>Asteraceae</taxon>
        <taxon>Asteroideae</taxon>
        <taxon>Anthemideae</taxon>
        <taxon>Anthemidinae</taxon>
        <taxon>Tanacetum</taxon>
    </lineage>
</organism>
<evidence type="ECO:0000313" key="1">
    <source>
        <dbReference type="EMBL" id="GJT44165.1"/>
    </source>
</evidence>
<feature type="non-terminal residue" evidence="1">
    <location>
        <position position="67"/>
    </location>
</feature>
<reference evidence="1" key="1">
    <citation type="journal article" date="2022" name="Int. J. Mol. Sci.">
        <title>Draft Genome of Tanacetum Coccineum: Genomic Comparison of Closely Related Tanacetum-Family Plants.</title>
        <authorList>
            <person name="Yamashiro T."/>
            <person name="Shiraishi A."/>
            <person name="Nakayama K."/>
            <person name="Satake H."/>
        </authorList>
    </citation>
    <scope>NUCLEOTIDE SEQUENCE</scope>
</reference>
<comment type="caution">
    <text evidence="1">The sequence shown here is derived from an EMBL/GenBank/DDBJ whole genome shotgun (WGS) entry which is preliminary data.</text>
</comment>
<evidence type="ECO:0000313" key="2">
    <source>
        <dbReference type="Proteomes" id="UP001151760"/>
    </source>
</evidence>
<dbReference type="Proteomes" id="UP001151760">
    <property type="component" value="Unassembled WGS sequence"/>
</dbReference>
<accession>A0ABQ5DY91</accession>